<dbReference type="PANTHER" id="PTHR18945">
    <property type="entry name" value="NEUROTRANSMITTER GATED ION CHANNEL"/>
    <property type="match status" value="1"/>
</dbReference>
<dbReference type="SUPFAM" id="SSF63712">
    <property type="entry name" value="Nicotinic receptor ligand binding domain-like"/>
    <property type="match status" value="1"/>
</dbReference>
<name>A0A8S3PMN8_MYTED</name>
<dbReference type="Proteomes" id="UP000683360">
    <property type="component" value="Unassembled WGS sequence"/>
</dbReference>
<evidence type="ECO:0000313" key="8">
    <source>
        <dbReference type="Proteomes" id="UP000683360"/>
    </source>
</evidence>
<feature type="transmembrane region" description="Helical" evidence="5">
    <location>
        <begin position="227"/>
        <end position="254"/>
    </location>
</feature>
<protein>
    <recommendedName>
        <fullName evidence="6">Neurotransmitter-gated ion-channel ligand-binding domain-containing protein</fullName>
    </recommendedName>
</protein>
<evidence type="ECO:0000256" key="3">
    <source>
        <dbReference type="ARBA" id="ARBA00022989"/>
    </source>
</evidence>
<evidence type="ECO:0000256" key="4">
    <source>
        <dbReference type="ARBA" id="ARBA00023136"/>
    </source>
</evidence>
<dbReference type="Gene3D" id="1.20.58.390">
    <property type="entry name" value="Neurotransmitter-gated ion-channel transmembrane domain"/>
    <property type="match status" value="1"/>
</dbReference>
<comment type="subcellular location">
    <subcellularLocation>
        <location evidence="1">Membrane</location>
        <topology evidence="1">Multi-pass membrane protein</topology>
    </subcellularLocation>
</comment>
<evidence type="ECO:0000259" key="6">
    <source>
        <dbReference type="Pfam" id="PF02931"/>
    </source>
</evidence>
<comment type="caution">
    <text evidence="7">The sequence shown here is derived from an EMBL/GenBank/DDBJ whole genome shotgun (WGS) entry which is preliminary data.</text>
</comment>
<dbReference type="Pfam" id="PF02931">
    <property type="entry name" value="Neur_chan_LBD"/>
    <property type="match status" value="1"/>
</dbReference>
<dbReference type="GO" id="GO:0005230">
    <property type="term" value="F:extracellular ligand-gated monoatomic ion channel activity"/>
    <property type="evidence" value="ECO:0007669"/>
    <property type="project" value="InterPro"/>
</dbReference>
<keyword evidence="3 5" id="KW-1133">Transmembrane helix</keyword>
<keyword evidence="8" id="KW-1185">Reference proteome</keyword>
<reference evidence="7" key="1">
    <citation type="submission" date="2021-03" db="EMBL/GenBank/DDBJ databases">
        <authorList>
            <person name="Bekaert M."/>
        </authorList>
    </citation>
    <scope>NUCLEOTIDE SEQUENCE</scope>
</reference>
<dbReference type="OrthoDB" id="6097796at2759"/>
<evidence type="ECO:0000313" key="7">
    <source>
        <dbReference type="EMBL" id="CAG2184548.1"/>
    </source>
</evidence>
<feature type="transmembrane region" description="Helical" evidence="5">
    <location>
        <begin position="289"/>
        <end position="315"/>
    </location>
</feature>
<keyword evidence="2 5" id="KW-0812">Transmembrane</keyword>
<dbReference type="InterPro" id="IPR036719">
    <property type="entry name" value="Neuro-gated_channel_TM_sf"/>
</dbReference>
<dbReference type="SUPFAM" id="SSF90112">
    <property type="entry name" value="Neurotransmitter-gated ion-channel transmembrane pore"/>
    <property type="match status" value="1"/>
</dbReference>
<dbReference type="GO" id="GO:0004888">
    <property type="term" value="F:transmembrane signaling receptor activity"/>
    <property type="evidence" value="ECO:0007669"/>
    <property type="project" value="InterPro"/>
</dbReference>
<dbReference type="InterPro" id="IPR038050">
    <property type="entry name" value="Neuro_actylchol_rec"/>
</dbReference>
<gene>
    <name evidence="7" type="ORF">MEDL_201</name>
</gene>
<keyword evidence="4 5" id="KW-0472">Membrane</keyword>
<dbReference type="CDD" id="cd18989">
    <property type="entry name" value="LGIC_ECD_cation"/>
    <property type="match status" value="1"/>
</dbReference>
<evidence type="ECO:0000256" key="2">
    <source>
        <dbReference type="ARBA" id="ARBA00022692"/>
    </source>
</evidence>
<feature type="domain" description="Neurotransmitter-gated ion-channel ligand-binding" evidence="6">
    <location>
        <begin position="16"/>
        <end position="161"/>
    </location>
</feature>
<dbReference type="EMBL" id="CAJPWZ010000007">
    <property type="protein sequence ID" value="CAG2184548.1"/>
    <property type="molecule type" value="Genomic_DNA"/>
</dbReference>
<dbReference type="InterPro" id="IPR006201">
    <property type="entry name" value="Neur_channel"/>
</dbReference>
<dbReference type="InterPro" id="IPR006202">
    <property type="entry name" value="Neur_chan_lig-bd"/>
</dbReference>
<feature type="transmembrane region" description="Helical" evidence="5">
    <location>
        <begin position="260"/>
        <end position="277"/>
    </location>
</feature>
<dbReference type="Gene3D" id="2.70.170.10">
    <property type="entry name" value="Neurotransmitter-gated ion-channel ligand-binding domain"/>
    <property type="match status" value="1"/>
</dbReference>
<evidence type="ECO:0000256" key="5">
    <source>
        <dbReference type="SAM" id="Phobius"/>
    </source>
</evidence>
<evidence type="ECO:0000256" key="1">
    <source>
        <dbReference type="ARBA" id="ARBA00004141"/>
    </source>
</evidence>
<organism evidence="7 8">
    <name type="scientific">Mytilus edulis</name>
    <name type="common">Blue mussel</name>
    <dbReference type="NCBI Taxonomy" id="6550"/>
    <lineage>
        <taxon>Eukaryota</taxon>
        <taxon>Metazoa</taxon>
        <taxon>Spiralia</taxon>
        <taxon>Lophotrochozoa</taxon>
        <taxon>Mollusca</taxon>
        <taxon>Bivalvia</taxon>
        <taxon>Autobranchia</taxon>
        <taxon>Pteriomorphia</taxon>
        <taxon>Mytilida</taxon>
        <taxon>Mytiloidea</taxon>
        <taxon>Mytilidae</taxon>
        <taxon>Mytilinae</taxon>
        <taxon>Mytilus</taxon>
    </lineage>
</organism>
<dbReference type="GO" id="GO:0016020">
    <property type="term" value="C:membrane"/>
    <property type="evidence" value="ECO:0007669"/>
    <property type="project" value="UniProtKB-SubCell"/>
</dbReference>
<sequence>MIVVQGIVLHNDMQTLYESLTNVSKHIKPRINQSQPVNVDVMFVMNTIQDYDEISGNLVFTASFAFFWKDEFKMWNPLNYNGIINTQLPIMKTWVPALVLRNGVNQNSLFTFSNMMDIETTMVTYTADGDAVLNIFGQYQITCDSDVTRYPYDEHRCIISVWTPDVLSGMTLSSVRGMVFGASIGNAEWAIPLTSVNVYHRNQTLHLMGFNLTADEIGFSFTIKREYLFPFLNIILPIIILMFSHCLVFFLPVVSGERTSFSFTLLLTFVVYMTAALEQLPPSNNISIFNIFLFHQFVFSIHITILVVFSIQIFYKDKDSINCGAPFKVILFLYHCSCKICFRKKRIVDKCTSHQSVYDTNANHSWKKVSIFFDKLCLFYFFC</sequence>
<dbReference type="InterPro" id="IPR036734">
    <property type="entry name" value="Neur_chan_lig-bd_sf"/>
</dbReference>
<proteinExistence type="predicted"/>
<accession>A0A8S3PMN8</accession>
<dbReference type="AlphaFoldDB" id="A0A8S3PMN8"/>